<sequence>MGAGLGGNRWVCTEVTCGYALAKQRTSLCFDSSWHRLPFLYVSPIARRLSIKSYYEPSHVARDLLRSLDILLVCCG</sequence>
<evidence type="ECO:0000313" key="1">
    <source>
        <dbReference type="EMBL" id="KAG5462507.1"/>
    </source>
</evidence>
<keyword evidence="2" id="KW-1185">Reference proteome</keyword>
<evidence type="ECO:0000313" key="2">
    <source>
        <dbReference type="Proteomes" id="UP000673691"/>
    </source>
</evidence>
<dbReference type="Proteomes" id="UP000673691">
    <property type="component" value="Unassembled WGS sequence"/>
</dbReference>
<gene>
    <name evidence="1" type="ORF">BJ554DRAFT_4863</name>
</gene>
<dbReference type="EMBL" id="JAEFCI010002042">
    <property type="protein sequence ID" value="KAG5462507.1"/>
    <property type="molecule type" value="Genomic_DNA"/>
</dbReference>
<organism evidence="1 2">
    <name type="scientific">Olpidium bornovanus</name>
    <dbReference type="NCBI Taxonomy" id="278681"/>
    <lineage>
        <taxon>Eukaryota</taxon>
        <taxon>Fungi</taxon>
        <taxon>Fungi incertae sedis</taxon>
        <taxon>Olpidiomycota</taxon>
        <taxon>Olpidiomycotina</taxon>
        <taxon>Olpidiomycetes</taxon>
        <taxon>Olpidiales</taxon>
        <taxon>Olpidiaceae</taxon>
        <taxon>Olpidium</taxon>
    </lineage>
</organism>
<feature type="non-terminal residue" evidence="1">
    <location>
        <position position="76"/>
    </location>
</feature>
<proteinExistence type="predicted"/>
<protein>
    <submittedName>
        <fullName evidence="1">Uncharacterized protein</fullName>
    </submittedName>
</protein>
<dbReference type="AlphaFoldDB" id="A0A8H7ZZX6"/>
<name>A0A8H7ZZX6_9FUNG</name>
<accession>A0A8H7ZZX6</accession>
<reference evidence="1 2" key="1">
    <citation type="journal article" name="Sci. Rep.">
        <title>Genome-scale phylogenetic analyses confirm Olpidium as the closest living zoosporic fungus to the non-flagellated, terrestrial fungi.</title>
        <authorList>
            <person name="Chang Y."/>
            <person name="Rochon D."/>
            <person name="Sekimoto S."/>
            <person name="Wang Y."/>
            <person name="Chovatia M."/>
            <person name="Sandor L."/>
            <person name="Salamov A."/>
            <person name="Grigoriev I.V."/>
            <person name="Stajich J.E."/>
            <person name="Spatafora J.W."/>
        </authorList>
    </citation>
    <scope>NUCLEOTIDE SEQUENCE [LARGE SCALE GENOMIC DNA]</scope>
    <source>
        <strain evidence="1">S191</strain>
    </source>
</reference>
<comment type="caution">
    <text evidence="1">The sequence shown here is derived from an EMBL/GenBank/DDBJ whole genome shotgun (WGS) entry which is preliminary data.</text>
</comment>